<feature type="transmembrane region" description="Helical" evidence="11">
    <location>
        <begin position="801"/>
        <end position="822"/>
    </location>
</feature>
<evidence type="ECO:0000256" key="7">
    <source>
        <dbReference type="ARBA" id="ARBA00022786"/>
    </source>
</evidence>
<feature type="domain" description="DUF2921" evidence="13">
    <location>
        <begin position="429"/>
        <end position="610"/>
    </location>
</feature>
<dbReference type="EMBL" id="BQKI01000004">
    <property type="protein sequence ID" value="GJM93582.1"/>
    <property type="molecule type" value="Genomic_DNA"/>
</dbReference>
<keyword evidence="8 11" id="KW-1133">Transmembrane helix</keyword>
<proteinExistence type="predicted"/>
<evidence type="ECO:0000313" key="15">
    <source>
        <dbReference type="Proteomes" id="UP001054889"/>
    </source>
</evidence>
<evidence type="ECO:0000256" key="6">
    <source>
        <dbReference type="ARBA" id="ARBA00022692"/>
    </source>
</evidence>
<keyword evidence="7" id="KW-0833">Ubl conjugation pathway</keyword>
<evidence type="ECO:0000256" key="5">
    <source>
        <dbReference type="ARBA" id="ARBA00022679"/>
    </source>
</evidence>
<evidence type="ECO:0000256" key="9">
    <source>
        <dbReference type="ARBA" id="ARBA00023136"/>
    </source>
</evidence>
<keyword evidence="9 11" id="KW-0472">Membrane</keyword>
<keyword evidence="6 11" id="KW-0812">Transmembrane</keyword>
<name>A0AAV5C5Z2_ELECO</name>
<feature type="domain" description="SWEET-like" evidence="12">
    <location>
        <begin position="622"/>
        <end position="905"/>
    </location>
</feature>
<dbReference type="InterPro" id="IPR057425">
    <property type="entry name" value="DUF2921_N"/>
</dbReference>
<evidence type="ECO:0000256" key="4">
    <source>
        <dbReference type="ARBA" id="ARBA00012483"/>
    </source>
</evidence>
<keyword evidence="5" id="KW-0808">Transferase</keyword>
<comment type="caution">
    <text evidence="14">The sequence shown here is derived from an EMBL/GenBank/DDBJ whole genome shotgun (WGS) entry which is preliminary data.</text>
</comment>
<evidence type="ECO:0000256" key="8">
    <source>
        <dbReference type="ARBA" id="ARBA00022989"/>
    </source>
</evidence>
<organism evidence="14 15">
    <name type="scientific">Eleusine coracana subsp. coracana</name>
    <dbReference type="NCBI Taxonomy" id="191504"/>
    <lineage>
        <taxon>Eukaryota</taxon>
        <taxon>Viridiplantae</taxon>
        <taxon>Streptophyta</taxon>
        <taxon>Embryophyta</taxon>
        <taxon>Tracheophyta</taxon>
        <taxon>Spermatophyta</taxon>
        <taxon>Magnoliopsida</taxon>
        <taxon>Liliopsida</taxon>
        <taxon>Poales</taxon>
        <taxon>Poaceae</taxon>
        <taxon>PACMAD clade</taxon>
        <taxon>Chloridoideae</taxon>
        <taxon>Cynodonteae</taxon>
        <taxon>Eleusininae</taxon>
        <taxon>Eleusine</taxon>
    </lineage>
</organism>
<gene>
    <name evidence="14" type="primary">ga10148</name>
    <name evidence="14" type="ORF">PR202_ga10148</name>
</gene>
<feature type="domain" description="DUF2921" evidence="13">
    <location>
        <begin position="265"/>
        <end position="396"/>
    </location>
</feature>
<accession>A0AAV5C5Z2</accession>
<dbReference type="Pfam" id="PF11145">
    <property type="entry name" value="DUF2921"/>
    <property type="match status" value="1"/>
</dbReference>
<dbReference type="GO" id="GO:0012505">
    <property type="term" value="C:endomembrane system"/>
    <property type="evidence" value="ECO:0007669"/>
    <property type="project" value="UniProtKB-SubCell"/>
</dbReference>
<protein>
    <recommendedName>
        <fullName evidence="4">RING-type E3 ubiquitin transferase</fullName>
        <ecNumber evidence="4">2.3.2.27</ecNumber>
    </recommendedName>
</protein>
<dbReference type="EC" id="2.3.2.27" evidence="4"/>
<dbReference type="Pfam" id="PF25333">
    <property type="entry name" value="DUF2921_N"/>
    <property type="match status" value="3"/>
</dbReference>
<feature type="transmembrane region" description="Helical" evidence="11">
    <location>
        <begin position="762"/>
        <end position="780"/>
    </location>
</feature>
<reference evidence="14" key="2">
    <citation type="submission" date="2021-12" db="EMBL/GenBank/DDBJ databases">
        <title>Resequencing data analysis of finger millet.</title>
        <authorList>
            <person name="Hatakeyama M."/>
            <person name="Aluri S."/>
            <person name="Balachadran M.T."/>
            <person name="Sivarajan S.R."/>
            <person name="Poveda L."/>
            <person name="Shimizu-Inatsugi R."/>
            <person name="Schlapbach R."/>
            <person name="Sreeman S.M."/>
            <person name="Shimizu K.K."/>
        </authorList>
    </citation>
    <scope>NUCLEOTIDE SEQUENCE</scope>
</reference>
<feature type="transmembrane region" description="Helical" evidence="11">
    <location>
        <begin position="873"/>
        <end position="895"/>
    </location>
</feature>
<evidence type="ECO:0000256" key="11">
    <source>
        <dbReference type="SAM" id="Phobius"/>
    </source>
</evidence>
<evidence type="ECO:0000259" key="12">
    <source>
        <dbReference type="Pfam" id="PF11145"/>
    </source>
</evidence>
<keyword evidence="15" id="KW-1185">Reference proteome</keyword>
<evidence type="ECO:0000313" key="14">
    <source>
        <dbReference type="EMBL" id="GJM93582.1"/>
    </source>
</evidence>
<sequence>MFKLHRHVVLHNGTAAGPRRRSHLPLPSPPPPASRRHDSRVVLLHLPPARARVRPPRRPPPPPHTNRPPTIITGHFSGGENLRFAPDRSYNPRSFSLFSRRPARATTDTAVLHVFATLTLAGTHISRSHTRPHSVSFDLEGYYYSAGTPASAEELCMVGSGSYAREDGFGVVLLSDAVLRLHVPWPANLSRPFLTGTLEGADFGDVALVAYAEADYVFGGVAAPCPTQPAPAGGAPLQRRHKRIRSCARLKAVLRGSYNLLEYGHDASESPLRLSHRRMYLDQMRCDGPIRLRAYIAFDTNTNMSVGHRYNYTAGLARGLAVGDEALVAEGFWIRSRNQLCLRACRVVRSGPSRAGLAVRECDVGISIWFPTVWSIRDRSVASGMIWNTTSKTSSDDSDKGKISVSRSASYRDDLSYITYNYTRVEEAKKHYDLSAPSLRKGRFPGNDSYQDLAFSFYLNKRQGSASVYGYASPVAIGSAVVQGDRLMAFDSFYGNWTAEMEHRWLMNVSYDLQYYAAGWHLDSSANLSRQWLSRQQRISAEGVYDTTTGSLYMVGCQLISSNGSVTDCEILVTAQFAPVDTDARERVVGTISSLRKKQNGDPLFFEPLDFTAEGMYAVAIHDSVSRMDMERVMLVVSMTLSCVFTGLQLLHVKRHPEALPATSVTMLVVLAVGYALPLVLNLEAMFADAEDSRRDNKRFVRLTSVGMLELNEFVMRVSSMLAFVLQLRLLQLALASRQRPAQEAAGGSKQEDDDSDAERSTLWICLSLYALGAVLVWIVHLSGGDMHSPLYRPRAFADDLAGCAGLILDGFLLPQVVWNAFAGSRVQALSPWFYAGVSLVRAAPHAYDVFRRHNYVPSLTPSYVYANPRDDLFGVAWDVAVPCGAAVLAMLVFFQQRLGGAFMCGARGRRPGGYEMVSTLAS</sequence>
<evidence type="ECO:0000256" key="2">
    <source>
        <dbReference type="ARBA" id="ARBA00004127"/>
    </source>
</evidence>
<reference evidence="14" key="1">
    <citation type="journal article" date="2018" name="DNA Res.">
        <title>Multiple hybrid de novo genome assembly of finger millet, an orphan allotetraploid crop.</title>
        <authorList>
            <person name="Hatakeyama M."/>
            <person name="Aluri S."/>
            <person name="Balachadran M.T."/>
            <person name="Sivarajan S.R."/>
            <person name="Patrignani A."/>
            <person name="Gruter S."/>
            <person name="Poveda L."/>
            <person name="Shimizu-Inatsugi R."/>
            <person name="Baeten J."/>
            <person name="Francoijs K.J."/>
            <person name="Nataraja K.N."/>
            <person name="Reddy Y.A.N."/>
            <person name="Phadnis S."/>
            <person name="Ravikumar R.L."/>
            <person name="Schlapbach R."/>
            <person name="Sreeman S.M."/>
            <person name="Shimizu K.K."/>
        </authorList>
    </citation>
    <scope>NUCLEOTIDE SEQUENCE</scope>
</reference>
<comment type="pathway">
    <text evidence="3">Protein modification; protein ubiquitination.</text>
</comment>
<dbReference type="AlphaFoldDB" id="A0AAV5C5Z2"/>
<dbReference type="Proteomes" id="UP001054889">
    <property type="component" value="Unassembled WGS sequence"/>
</dbReference>
<dbReference type="PANTHER" id="PTHR33389:SF33">
    <property type="entry name" value="DUF2921 FAMILY PROTEIN"/>
    <property type="match status" value="1"/>
</dbReference>
<dbReference type="PANTHER" id="PTHR33389">
    <property type="entry name" value="FAMILY PROTEIN, PUTATIVE (DUF2921)-RELATED"/>
    <property type="match status" value="1"/>
</dbReference>
<feature type="transmembrane region" description="Helical" evidence="11">
    <location>
        <begin position="633"/>
        <end position="653"/>
    </location>
</feature>
<comment type="subcellular location">
    <subcellularLocation>
        <location evidence="2">Endomembrane system</location>
        <topology evidence="2">Multi-pass membrane protein</topology>
    </subcellularLocation>
</comment>
<evidence type="ECO:0000256" key="10">
    <source>
        <dbReference type="SAM" id="MobiDB-lite"/>
    </source>
</evidence>
<feature type="domain" description="DUF2921" evidence="13">
    <location>
        <begin position="74"/>
        <end position="199"/>
    </location>
</feature>
<comment type="catalytic activity">
    <reaction evidence="1">
        <text>S-ubiquitinyl-[E2 ubiquitin-conjugating enzyme]-L-cysteine + [acceptor protein]-L-lysine = [E2 ubiquitin-conjugating enzyme]-L-cysteine + N(6)-ubiquitinyl-[acceptor protein]-L-lysine.</text>
        <dbReference type="EC" id="2.3.2.27"/>
    </reaction>
</comment>
<evidence type="ECO:0000259" key="13">
    <source>
        <dbReference type="Pfam" id="PF25333"/>
    </source>
</evidence>
<dbReference type="InterPro" id="IPR021319">
    <property type="entry name" value="DUF2921"/>
</dbReference>
<feature type="region of interest" description="Disordered" evidence="10">
    <location>
        <begin position="12"/>
        <end position="78"/>
    </location>
</feature>
<dbReference type="GO" id="GO:0061630">
    <property type="term" value="F:ubiquitin protein ligase activity"/>
    <property type="evidence" value="ECO:0007669"/>
    <property type="project" value="UniProtKB-EC"/>
</dbReference>
<evidence type="ECO:0000256" key="3">
    <source>
        <dbReference type="ARBA" id="ARBA00004906"/>
    </source>
</evidence>
<feature type="transmembrane region" description="Helical" evidence="11">
    <location>
        <begin position="665"/>
        <end position="688"/>
    </location>
</feature>
<evidence type="ECO:0000256" key="1">
    <source>
        <dbReference type="ARBA" id="ARBA00000900"/>
    </source>
</evidence>